<name>A0ABT7BIJ1_9CYAN</name>
<evidence type="ECO:0000313" key="2">
    <source>
        <dbReference type="Proteomes" id="UP001231370"/>
    </source>
</evidence>
<dbReference type="Proteomes" id="UP001231370">
    <property type="component" value="Unassembled WGS sequence"/>
</dbReference>
<keyword evidence="2" id="KW-1185">Reference proteome</keyword>
<comment type="caution">
    <text evidence="1">The sequence shown here is derived from an EMBL/GenBank/DDBJ whole genome shotgun (WGS) entry which is preliminary data.</text>
</comment>
<organism evidence="1 2">
    <name type="scientific">Roseofilum halophilum BLCC-M91</name>
    <dbReference type="NCBI Taxonomy" id="3022259"/>
    <lineage>
        <taxon>Bacteria</taxon>
        <taxon>Bacillati</taxon>
        <taxon>Cyanobacteriota</taxon>
        <taxon>Cyanophyceae</taxon>
        <taxon>Desertifilales</taxon>
        <taxon>Desertifilaceae</taxon>
        <taxon>Roseofilum</taxon>
        <taxon>Roseofilum halophilum</taxon>
    </lineage>
</organism>
<evidence type="ECO:0008006" key="3">
    <source>
        <dbReference type="Google" id="ProtNLM"/>
    </source>
</evidence>
<evidence type="ECO:0000313" key="1">
    <source>
        <dbReference type="EMBL" id="MDJ1178990.1"/>
    </source>
</evidence>
<protein>
    <recommendedName>
        <fullName evidence="3">DUF5678 domain-containing protein</fullName>
    </recommendedName>
</protein>
<accession>A0ABT7BIJ1</accession>
<gene>
    <name evidence="1" type="ORF">PJF56_08950</name>
</gene>
<sequence length="75" mass="8693">MSQLMTFEEMKQHYQGEWLLIAYKDLDDQMEVIEGEVLARSPNQSDIYEMLASIPEQPLAIEYVGQIPEDVAFIL</sequence>
<reference evidence="1 2" key="1">
    <citation type="submission" date="2023-01" db="EMBL/GenBank/DDBJ databases">
        <title>Novel diversity within Roseofilum (Cyanobacteria; Desertifilaceae) from marine benthic mats with descriptions of four novel species.</title>
        <authorList>
            <person name="Wang Y."/>
            <person name="Berthold D.E."/>
            <person name="Hu J."/>
            <person name="Lefler F.W."/>
            <person name="Laughinghouse H.D. IV."/>
        </authorList>
    </citation>
    <scope>NUCLEOTIDE SEQUENCE [LARGE SCALE GENOMIC DNA]</scope>
    <source>
        <strain evidence="1 2">BLCC-M91</strain>
    </source>
</reference>
<dbReference type="RefSeq" id="WP_283762301.1">
    <property type="nucleotide sequence ID" value="NZ_JAQPOK010000071.1"/>
</dbReference>
<dbReference type="EMBL" id="JAQPOK010000071">
    <property type="protein sequence ID" value="MDJ1178990.1"/>
    <property type="molecule type" value="Genomic_DNA"/>
</dbReference>
<proteinExistence type="predicted"/>